<dbReference type="EMBL" id="CP045997">
    <property type="protein sequence ID" value="QHV99406.1"/>
    <property type="molecule type" value="Genomic_DNA"/>
</dbReference>
<name>A0A6P1W6R6_9BACT</name>
<keyword evidence="3" id="KW-1185">Reference proteome</keyword>
<dbReference type="InterPro" id="IPR011250">
    <property type="entry name" value="OMP/PagP_B-barrel"/>
</dbReference>
<evidence type="ECO:0000256" key="1">
    <source>
        <dbReference type="SAM" id="SignalP"/>
    </source>
</evidence>
<gene>
    <name evidence="2" type="ORF">GJR95_32290</name>
</gene>
<feature type="signal peptide" evidence="1">
    <location>
        <begin position="1"/>
        <end position="18"/>
    </location>
</feature>
<keyword evidence="1" id="KW-0732">Signal</keyword>
<accession>A0A6P1W6R6</accession>
<organism evidence="2 3">
    <name type="scientific">Spirosoma endbachense</name>
    <dbReference type="NCBI Taxonomy" id="2666025"/>
    <lineage>
        <taxon>Bacteria</taxon>
        <taxon>Pseudomonadati</taxon>
        <taxon>Bacteroidota</taxon>
        <taxon>Cytophagia</taxon>
        <taxon>Cytophagales</taxon>
        <taxon>Cytophagaceae</taxon>
        <taxon>Spirosoma</taxon>
    </lineage>
</organism>
<sequence>MKKLFYIVLLVMPGNLLAQSSGLSPFSPGAWQIGLKSGYSPGSSFPNRFSTQLQLGYFVGNRWSVGLETSWVREWRNSPVLTSVGVGPRVHYQLTNSKLSPYLAASYQVGKQWLDSLEITYKPRRLTHSVSLTPGLSWQLSSKLRLDLSYRFEYYLSYRFNRTSYQEYALSRYFEYYQVPQLGITYFLGRKP</sequence>
<dbReference type="Gene3D" id="2.40.160.20">
    <property type="match status" value="1"/>
</dbReference>
<proteinExistence type="predicted"/>
<dbReference type="Proteomes" id="UP000464577">
    <property type="component" value="Chromosome"/>
</dbReference>
<reference evidence="2 3" key="1">
    <citation type="submission" date="2019-11" db="EMBL/GenBank/DDBJ databases">
        <title>Spirosoma endbachense sp. nov., isolated from a natural salt meadow.</title>
        <authorList>
            <person name="Rojas J."/>
            <person name="Ambika Manirajan B."/>
            <person name="Ratering S."/>
            <person name="Suarez C."/>
            <person name="Geissler-Plaum R."/>
            <person name="Schnell S."/>
        </authorList>
    </citation>
    <scope>NUCLEOTIDE SEQUENCE [LARGE SCALE GENOMIC DNA]</scope>
    <source>
        <strain evidence="2 3">I-24</strain>
    </source>
</reference>
<evidence type="ECO:0000313" key="3">
    <source>
        <dbReference type="Proteomes" id="UP000464577"/>
    </source>
</evidence>
<dbReference type="KEGG" id="senf:GJR95_32290"/>
<evidence type="ECO:0000313" key="2">
    <source>
        <dbReference type="EMBL" id="QHV99406.1"/>
    </source>
</evidence>
<dbReference type="SUPFAM" id="SSF56925">
    <property type="entry name" value="OMPA-like"/>
    <property type="match status" value="1"/>
</dbReference>
<dbReference type="AlphaFoldDB" id="A0A6P1W6R6"/>
<feature type="chain" id="PRO_5027014682" evidence="1">
    <location>
        <begin position="19"/>
        <end position="192"/>
    </location>
</feature>
<protein>
    <submittedName>
        <fullName evidence="2">Outer membrane beta-barrel protein</fullName>
    </submittedName>
</protein>
<dbReference type="RefSeq" id="WP_162389809.1">
    <property type="nucleotide sequence ID" value="NZ_CP045997.1"/>
</dbReference>